<reference evidence="2 4" key="2">
    <citation type="submission" date="2017-10" db="EMBL/GenBank/DDBJ databases">
        <title>The new phylogeny of genus Mycobacterium.</title>
        <authorList>
            <person name="Tortoli E."/>
            <person name="Trovato A."/>
            <person name="Cirillo D.M."/>
        </authorList>
    </citation>
    <scope>NUCLEOTIDE SEQUENCE [LARGE SCALE GENOMIC DNA]</scope>
    <source>
        <strain evidence="2 4">IP141170001</strain>
    </source>
</reference>
<evidence type="ECO:0000313" key="2">
    <source>
        <dbReference type="EMBL" id="PEG56256.1"/>
    </source>
</evidence>
<dbReference type="RefSeq" id="WP_073853323.1">
    <property type="nucleotide sequence ID" value="NZ_BAAATC010000018.1"/>
</dbReference>
<dbReference type="AlphaFoldDB" id="A0A1Q4HKX2"/>
<evidence type="ECO:0000313" key="3">
    <source>
        <dbReference type="Proteomes" id="UP000191039"/>
    </source>
</evidence>
<reference evidence="1 3" key="1">
    <citation type="submission" date="2016-09" db="EMBL/GenBank/DDBJ databases">
        <title>genome sequences of unsequenced Mycobacteria.</title>
        <authorList>
            <person name="Greninger A.L."/>
            <person name="Jerome K.R."/>
            <person name="Mcnair B."/>
            <person name="Wallis C."/>
            <person name="Fang F."/>
        </authorList>
    </citation>
    <scope>NUCLEOTIDE SEQUENCE [LARGE SCALE GENOMIC DNA]</scope>
    <source>
        <strain evidence="1 3">BM1</strain>
    </source>
</reference>
<proteinExistence type="predicted"/>
<dbReference type="Proteomes" id="UP000191039">
    <property type="component" value="Unassembled WGS sequence"/>
</dbReference>
<sequence length="240" mass="26588">MDIVGPSFGAAVGAIAGRVIQRPSKRVTVNEDRDTFGFGGRPHAVFIPVLSVDSLDPLDNLDSKNHYSKPYRWVDRQGGCDISRTTFQFVVHAHNATVDIIGAEPIVEAVTPPPGIALVPPPAGGPMGIRHISIQLDAATYEHRDLGESVLVREMDTRNEPPTLLASTLKAGETELFHVEAYALRNSYQWVLQLKILVNGKERRETLMRKSNRPFVTMRYEDPAIAARYVFDGGEWVSRT</sequence>
<dbReference type="EMBL" id="MIJD01000019">
    <property type="protein sequence ID" value="OPE55750.1"/>
    <property type="molecule type" value="Genomic_DNA"/>
</dbReference>
<gene>
    <name evidence="1" type="ORF">BV510_03390</name>
    <name evidence="2" type="ORF">CRI78_02500</name>
</gene>
<organism evidence="1 3">
    <name type="scientific">Mycolicibacterium diernhoferi</name>
    <dbReference type="NCBI Taxonomy" id="1801"/>
    <lineage>
        <taxon>Bacteria</taxon>
        <taxon>Bacillati</taxon>
        <taxon>Actinomycetota</taxon>
        <taxon>Actinomycetes</taxon>
        <taxon>Mycobacteriales</taxon>
        <taxon>Mycobacteriaceae</taxon>
        <taxon>Mycolicibacterium</taxon>
    </lineage>
</organism>
<comment type="caution">
    <text evidence="1">The sequence shown here is derived from an EMBL/GenBank/DDBJ whole genome shotgun (WGS) entry which is preliminary data.</text>
</comment>
<evidence type="ECO:0000313" key="4">
    <source>
        <dbReference type="Proteomes" id="UP000220340"/>
    </source>
</evidence>
<accession>A0A1Q4HKX2</accession>
<protein>
    <submittedName>
        <fullName evidence="1">Uncharacterized protein</fullName>
    </submittedName>
</protein>
<dbReference type="Proteomes" id="UP000220340">
    <property type="component" value="Unassembled WGS sequence"/>
</dbReference>
<keyword evidence="4" id="KW-1185">Reference proteome</keyword>
<evidence type="ECO:0000313" key="1">
    <source>
        <dbReference type="EMBL" id="OPE55750.1"/>
    </source>
</evidence>
<name>A0A1Q4HKX2_9MYCO</name>
<dbReference type="EMBL" id="PDCR01000002">
    <property type="protein sequence ID" value="PEG56256.1"/>
    <property type="molecule type" value="Genomic_DNA"/>
</dbReference>